<dbReference type="AlphaFoldDB" id="I0YN56"/>
<comment type="similarity">
    <text evidence="2 8">Belongs to the glycosyltransferase 92 family.</text>
</comment>
<keyword evidence="11" id="KW-1185">Reference proteome</keyword>
<organism evidence="10 11">
    <name type="scientific">Coccomyxa subellipsoidea (strain C-169)</name>
    <name type="common">Green microalga</name>
    <dbReference type="NCBI Taxonomy" id="574566"/>
    <lineage>
        <taxon>Eukaryota</taxon>
        <taxon>Viridiplantae</taxon>
        <taxon>Chlorophyta</taxon>
        <taxon>core chlorophytes</taxon>
        <taxon>Trebouxiophyceae</taxon>
        <taxon>Trebouxiophyceae incertae sedis</taxon>
        <taxon>Coccomyxaceae</taxon>
        <taxon>Coccomyxa</taxon>
        <taxon>Coccomyxa subellipsoidea</taxon>
    </lineage>
</organism>
<dbReference type="RefSeq" id="XP_005644369.1">
    <property type="nucleotide sequence ID" value="XM_005644312.1"/>
</dbReference>
<dbReference type="KEGG" id="csl:COCSUDRAFT_48697"/>
<keyword evidence="7" id="KW-0472">Membrane</keyword>
<evidence type="ECO:0000256" key="1">
    <source>
        <dbReference type="ARBA" id="ARBA00004167"/>
    </source>
</evidence>
<evidence type="ECO:0000256" key="5">
    <source>
        <dbReference type="ARBA" id="ARBA00022692"/>
    </source>
</evidence>
<dbReference type="GO" id="GO:0016020">
    <property type="term" value="C:membrane"/>
    <property type="evidence" value="ECO:0007669"/>
    <property type="project" value="UniProtKB-SubCell"/>
</dbReference>
<dbReference type="GO" id="GO:0005737">
    <property type="term" value="C:cytoplasm"/>
    <property type="evidence" value="ECO:0007669"/>
    <property type="project" value="TreeGrafter"/>
</dbReference>
<keyword evidence="9" id="KW-0732">Signal</keyword>
<comment type="caution">
    <text evidence="10">The sequence shown here is derived from an EMBL/GenBank/DDBJ whole genome shotgun (WGS) entry which is preliminary data.</text>
</comment>
<comment type="subcellular location">
    <subcellularLocation>
        <location evidence="1">Membrane</location>
        <topology evidence="1">Single-pass membrane protein</topology>
    </subcellularLocation>
</comment>
<reference evidence="10 11" key="1">
    <citation type="journal article" date="2012" name="Genome Biol.">
        <title>The genome of the polar eukaryotic microalga coccomyxa subellipsoidea reveals traits of cold adaptation.</title>
        <authorList>
            <person name="Blanc G."/>
            <person name="Agarkova I."/>
            <person name="Grimwood J."/>
            <person name="Kuo A."/>
            <person name="Brueggeman A."/>
            <person name="Dunigan D."/>
            <person name="Gurnon J."/>
            <person name="Ladunga I."/>
            <person name="Lindquist E."/>
            <person name="Lucas S."/>
            <person name="Pangilinan J."/>
            <person name="Proschold T."/>
            <person name="Salamov A."/>
            <person name="Schmutz J."/>
            <person name="Weeks D."/>
            <person name="Yamada T."/>
            <person name="Claverie J.M."/>
            <person name="Grigoriev I."/>
            <person name="Van Etten J."/>
            <person name="Lomsadze A."/>
            <person name="Borodovsky M."/>
        </authorList>
    </citation>
    <scope>NUCLEOTIDE SEQUENCE [LARGE SCALE GENOMIC DNA]</scope>
    <source>
        <strain evidence="10 11">C-169</strain>
    </source>
</reference>
<evidence type="ECO:0000256" key="7">
    <source>
        <dbReference type="ARBA" id="ARBA00023136"/>
    </source>
</evidence>
<keyword evidence="5" id="KW-0812">Transmembrane</keyword>
<evidence type="ECO:0000313" key="11">
    <source>
        <dbReference type="Proteomes" id="UP000007264"/>
    </source>
</evidence>
<dbReference type="InterPro" id="IPR008166">
    <property type="entry name" value="Glyco_transf_92"/>
</dbReference>
<evidence type="ECO:0000256" key="6">
    <source>
        <dbReference type="ARBA" id="ARBA00022989"/>
    </source>
</evidence>
<accession>I0YN56</accession>
<dbReference type="PANTHER" id="PTHR21461">
    <property type="entry name" value="GLYCOSYLTRANSFERASE FAMILY 92 PROTEIN"/>
    <property type="match status" value="1"/>
</dbReference>
<feature type="chain" id="PRO_5003636490" description="Glycosyltransferase family 92 protein" evidence="9">
    <location>
        <begin position="26"/>
        <end position="457"/>
    </location>
</feature>
<keyword evidence="3 8" id="KW-0328">Glycosyltransferase</keyword>
<gene>
    <name evidence="10" type="ORF">COCSUDRAFT_48697</name>
</gene>
<protein>
    <recommendedName>
        <fullName evidence="8">Glycosyltransferase family 92 protein</fullName>
        <ecNumber evidence="8">2.4.1.-</ecNumber>
    </recommendedName>
</protein>
<evidence type="ECO:0000256" key="4">
    <source>
        <dbReference type="ARBA" id="ARBA00022679"/>
    </source>
</evidence>
<evidence type="ECO:0000256" key="9">
    <source>
        <dbReference type="SAM" id="SignalP"/>
    </source>
</evidence>
<evidence type="ECO:0000256" key="3">
    <source>
        <dbReference type="ARBA" id="ARBA00022676"/>
    </source>
</evidence>
<feature type="signal peptide" evidence="9">
    <location>
        <begin position="1"/>
        <end position="25"/>
    </location>
</feature>
<keyword evidence="4 8" id="KW-0808">Transferase</keyword>
<dbReference type="Proteomes" id="UP000007264">
    <property type="component" value="Unassembled WGS sequence"/>
</dbReference>
<dbReference type="PANTHER" id="PTHR21461:SF69">
    <property type="entry name" value="GLYCOSYLTRANSFERASE FAMILY 92 PROTEIN"/>
    <property type="match status" value="1"/>
</dbReference>
<evidence type="ECO:0000313" key="10">
    <source>
        <dbReference type="EMBL" id="EIE19825.1"/>
    </source>
</evidence>
<keyword evidence="6" id="KW-1133">Transmembrane helix</keyword>
<sequence length="457" mass="51699">MGRSCKGTSLLFLVAALCLYHVTKGYEETLEDSGLQLAGRSLLEKELPNGTFSVFSALHDPKSGEARIYAEVHPDTVCYSVAACQFSVRGENRETIRVKARAEVPFAVLSDKPQLRECFIFCNLPGPGSDLEEVAIEDADGEAMVTWPVEEVERLPKGQAKGVGMCVGPIFSETPTFLDWLQYYADLGVDGIHMYATVAEFILHRDDYMHMPGSRRSVQFQSHHLITWRAFHPSRWSQHYYGQWLIFNDCVFRTRNIFEFVMFHDRDEFVHIVGMDKPRQVKLKQFFEKQFGAPDVASVVYWGGLYKIHCHMVKVGKIGSGGLAHGEVDYQAFQGYDVWTTDPRTPNFTGCNWRNCHPKSVVRPLAVDIMSVHHVGRIREGFIQGDPKLLPPEVVFIKHLRCSIRVNTSDWETDLSKSLCSVEDIVKPDNRFGGVPVCPLHEIEAVRNSSLTEKLPA</sequence>
<proteinExistence type="inferred from homology"/>
<name>I0YN56_COCSC</name>
<dbReference type="GeneID" id="17037798"/>
<dbReference type="GO" id="GO:0016757">
    <property type="term" value="F:glycosyltransferase activity"/>
    <property type="evidence" value="ECO:0007669"/>
    <property type="project" value="UniProtKB-UniRule"/>
</dbReference>
<evidence type="ECO:0000256" key="8">
    <source>
        <dbReference type="RuleBase" id="RU366017"/>
    </source>
</evidence>
<dbReference type="Pfam" id="PF01697">
    <property type="entry name" value="Glyco_transf_92"/>
    <property type="match status" value="1"/>
</dbReference>
<dbReference type="EC" id="2.4.1.-" evidence="8"/>
<evidence type="ECO:0000256" key="2">
    <source>
        <dbReference type="ARBA" id="ARBA00007647"/>
    </source>
</evidence>
<dbReference type="OrthoDB" id="2526284at2759"/>
<dbReference type="EMBL" id="AGSI01000017">
    <property type="protein sequence ID" value="EIE19825.1"/>
    <property type="molecule type" value="Genomic_DNA"/>
</dbReference>